<accession>A0A6M5Y986</accession>
<reference evidence="1 2" key="1">
    <citation type="submission" date="2020-05" db="EMBL/GenBank/DDBJ databases">
        <title>Genome sequencing of Spirosoma sp. TS118.</title>
        <authorList>
            <person name="Lee J.-H."/>
            <person name="Jeong S."/>
            <person name="Zhao L."/>
            <person name="Jung J.-H."/>
            <person name="Kim M.-K."/>
            <person name="Lim S."/>
        </authorList>
    </citation>
    <scope>NUCLEOTIDE SEQUENCE [LARGE SCALE GENOMIC DNA]</scope>
    <source>
        <strain evidence="1 2">TS118</strain>
    </source>
</reference>
<evidence type="ECO:0000313" key="1">
    <source>
        <dbReference type="EMBL" id="QJW90509.1"/>
    </source>
</evidence>
<dbReference type="RefSeq" id="WP_171740353.1">
    <property type="nucleotide sequence ID" value="NZ_CP053435.1"/>
</dbReference>
<proteinExistence type="predicted"/>
<dbReference type="KEGG" id="stae:HNV11_14550"/>
<dbReference type="AlphaFoldDB" id="A0A6M5Y986"/>
<dbReference type="Proteomes" id="UP000502756">
    <property type="component" value="Chromosome"/>
</dbReference>
<dbReference type="Pfam" id="PF16277">
    <property type="entry name" value="DUF4926"/>
    <property type="match status" value="1"/>
</dbReference>
<evidence type="ECO:0000313" key="2">
    <source>
        <dbReference type="Proteomes" id="UP000502756"/>
    </source>
</evidence>
<dbReference type="InterPro" id="IPR032568">
    <property type="entry name" value="DUF4926"/>
</dbReference>
<dbReference type="EMBL" id="CP053435">
    <property type="protein sequence ID" value="QJW90509.1"/>
    <property type="molecule type" value="Genomic_DNA"/>
</dbReference>
<protein>
    <submittedName>
        <fullName evidence="1">DUF4926 domain-containing protein</fullName>
    </submittedName>
</protein>
<organism evidence="1 2">
    <name type="scientific">Spirosoma taeanense</name>
    <dbReference type="NCBI Taxonomy" id="2735870"/>
    <lineage>
        <taxon>Bacteria</taxon>
        <taxon>Pseudomonadati</taxon>
        <taxon>Bacteroidota</taxon>
        <taxon>Cytophagia</taxon>
        <taxon>Cytophagales</taxon>
        <taxon>Cytophagaceae</taxon>
        <taxon>Spirosoma</taxon>
    </lineage>
</organism>
<name>A0A6M5Y986_9BACT</name>
<sequence length="81" mass="9124">MKWPLYKQVALLKDFPGEGLKKGDVVTTVEFLEGRRDLPNAYFVEAFNAVGKTIAVFIVEEDALEALTEHDILSKRSLEIV</sequence>
<gene>
    <name evidence="1" type="ORF">HNV11_14550</name>
</gene>
<keyword evidence="2" id="KW-1185">Reference proteome</keyword>